<keyword evidence="1 2" id="KW-0413">Isomerase</keyword>
<feature type="domain" description="Xylose isomerase-like TIM barrel" evidence="4">
    <location>
        <begin position="26"/>
        <end position="268"/>
    </location>
</feature>
<accession>A0ABQ4E0Z0</accession>
<dbReference type="PIRSF" id="PIRSF006241">
    <property type="entry name" value="HyI"/>
    <property type="match status" value="1"/>
</dbReference>
<dbReference type="SUPFAM" id="SSF51658">
    <property type="entry name" value="Xylose isomerase-like"/>
    <property type="match status" value="1"/>
</dbReference>
<feature type="compositionally biased region" description="Basic and acidic residues" evidence="3">
    <location>
        <begin position="272"/>
        <end position="291"/>
    </location>
</feature>
<sequence>MPGHQLRYDVNCSILFTELPLLERPAAAKAAGFDAVEFWWPFAEAVPRASEVEAFLAAIHDADVQLVGLNFFAGDMPGGDRGVVSWPARSAEFRENVELVAMIGAATGCRSFNALYGNRIDDVHPTTQEETAVANLAFAASALARIGGTVLVEAVSGPQPYPLRTGADVVAVLDQLLVERDARNLAFLADLYHLTVNGDDVPKVLAEHADRIGHVQIADAPGRHAPGTGEIDIDGQLSQLEQRGYRGWVGLEYLPDGPTEDSFEWLPRHRRGSTEARTNEGAADRTNEGDR</sequence>
<dbReference type="Proteomes" id="UP000646749">
    <property type="component" value="Unassembled WGS sequence"/>
</dbReference>
<dbReference type="InterPro" id="IPR026040">
    <property type="entry name" value="HyI-like"/>
</dbReference>
<name>A0ABQ4E0Z0_9ACTN</name>
<dbReference type="RefSeq" id="WP_203866922.1">
    <property type="nucleotide sequence ID" value="NZ_BONW01000016.1"/>
</dbReference>
<gene>
    <name evidence="5" type="ORF">Pen02_33260</name>
</gene>
<dbReference type="Gene3D" id="3.20.20.150">
    <property type="entry name" value="Divalent-metal-dependent TIM barrel enzymes"/>
    <property type="match status" value="1"/>
</dbReference>
<evidence type="ECO:0000313" key="5">
    <source>
        <dbReference type="EMBL" id="GIG88390.1"/>
    </source>
</evidence>
<reference evidence="5 6" key="1">
    <citation type="submission" date="2021-01" db="EMBL/GenBank/DDBJ databases">
        <title>Whole genome shotgun sequence of Plantactinospora endophytica NBRC 110450.</title>
        <authorList>
            <person name="Komaki H."/>
            <person name="Tamura T."/>
        </authorList>
    </citation>
    <scope>NUCLEOTIDE SEQUENCE [LARGE SCALE GENOMIC DNA]</scope>
    <source>
        <strain evidence="5 6">NBRC 110450</strain>
    </source>
</reference>
<dbReference type="InterPro" id="IPR050417">
    <property type="entry name" value="Sugar_Epim/Isomerase"/>
</dbReference>
<evidence type="ECO:0000256" key="3">
    <source>
        <dbReference type="SAM" id="MobiDB-lite"/>
    </source>
</evidence>
<proteinExistence type="inferred from homology"/>
<evidence type="ECO:0000259" key="4">
    <source>
        <dbReference type="Pfam" id="PF01261"/>
    </source>
</evidence>
<organism evidence="5 6">
    <name type="scientific">Plantactinospora endophytica</name>
    <dbReference type="NCBI Taxonomy" id="673535"/>
    <lineage>
        <taxon>Bacteria</taxon>
        <taxon>Bacillati</taxon>
        <taxon>Actinomycetota</taxon>
        <taxon>Actinomycetes</taxon>
        <taxon>Micromonosporales</taxon>
        <taxon>Micromonosporaceae</taxon>
        <taxon>Plantactinospora</taxon>
    </lineage>
</organism>
<dbReference type="InterPro" id="IPR036237">
    <property type="entry name" value="Xyl_isomerase-like_sf"/>
</dbReference>
<comment type="similarity">
    <text evidence="2">Belongs to the hyi family.</text>
</comment>
<dbReference type="PANTHER" id="PTHR43489">
    <property type="entry name" value="ISOMERASE"/>
    <property type="match status" value="1"/>
</dbReference>
<evidence type="ECO:0000256" key="2">
    <source>
        <dbReference type="PIRNR" id="PIRNR006241"/>
    </source>
</evidence>
<keyword evidence="6" id="KW-1185">Reference proteome</keyword>
<feature type="region of interest" description="Disordered" evidence="3">
    <location>
        <begin position="258"/>
        <end position="291"/>
    </location>
</feature>
<dbReference type="EMBL" id="BONW01000016">
    <property type="protein sequence ID" value="GIG88390.1"/>
    <property type="molecule type" value="Genomic_DNA"/>
</dbReference>
<dbReference type="PANTHER" id="PTHR43489:SF6">
    <property type="entry name" value="HYDROXYPYRUVATE ISOMERASE-RELATED"/>
    <property type="match status" value="1"/>
</dbReference>
<dbReference type="GO" id="GO:0016853">
    <property type="term" value="F:isomerase activity"/>
    <property type="evidence" value="ECO:0007669"/>
    <property type="project" value="UniProtKB-KW"/>
</dbReference>
<protein>
    <submittedName>
        <fullName evidence="5">Hydroxypyruvate isomerase</fullName>
    </submittedName>
</protein>
<dbReference type="Pfam" id="PF01261">
    <property type="entry name" value="AP_endonuc_2"/>
    <property type="match status" value="1"/>
</dbReference>
<comment type="caution">
    <text evidence="5">The sequence shown here is derived from an EMBL/GenBank/DDBJ whole genome shotgun (WGS) entry which is preliminary data.</text>
</comment>
<dbReference type="InterPro" id="IPR013022">
    <property type="entry name" value="Xyl_isomerase-like_TIM-brl"/>
</dbReference>
<evidence type="ECO:0000256" key="1">
    <source>
        <dbReference type="ARBA" id="ARBA00023235"/>
    </source>
</evidence>
<evidence type="ECO:0000313" key="6">
    <source>
        <dbReference type="Proteomes" id="UP000646749"/>
    </source>
</evidence>